<evidence type="ECO:0000313" key="2">
    <source>
        <dbReference type="Proteomes" id="UP000634136"/>
    </source>
</evidence>
<keyword evidence="2" id="KW-1185">Reference proteome</keyword>
<sequence length="37" mass="4023">MALNELRAFSALVKVTFGATLPNREAQRAPIESPLIP</sequence>
<protein>
    <submittedName>
        <fullName evidence="1">Uncharacterized protein</fullName>
    </submittedName>
</protein>
<accession>A0A834WBC0</accession>
<dbReference type="AlphaFoldDB" id="A0A834WBC0"/>
<organism evidence="1 2">
    <name type="scientific">Senna tora</name>
    <dbReference type="NCBI Taxonomy" id="362788"/>
    <lineage>
        <taxon>Eukaryota</taxon>
        <taxon>Viridiplantae</taxon>
        <taxon>Streptophyta</taxon>
        <taxon>Embryophyta</taxon>
        <taxon>Tracheophyta</taxon>
        <taxon>Spermatophyta</taxon>
        <taxon>Magnoliopsida</taxon>
        <taxon>eudicotyledons</taxon>
        <taxon>Gunneridae</taxon>
        <taxon>Pentapetalae</taxon>
        <taxon>rosids</taxon>
        <taxon>fabids</taxon>
        <taxon>Fabales</taxon>
        <taxon>Fabaceae</taxon>
        <taxon>Caesalpinioideae</taxon>
        <taxon>Cassia clade</taxon>
        <taxon>Senna</taxon>
    </lineage>
</organism>
<dbReference type="EMBL" id="JAAIUW010000010">
    <property type="protein sequence ID" value="KAF7810964.1"/>
    <property type="molecule type" value="Genomic_DNA"/>
</dbReference>
<gene>
    <name evidence="1" type="ORF">G2W53_031940</name>
</gene>
<dbReference type="Proteomes" id="UP000634136">
    <property type="component" value="Unassembled WGS sequence"/>
</dbReference>
<proteinExistence type="predicted"/>
<comment type="caution">
    <text evidence="1">The sequence shown here is derived from an EMBL/GenBank/DDBJ whole genome shotgun (WGS) entry which is preliminary data.</text>
</comment>
<evidence type="ECO:0000313" key="1">
    <source>
        <dbReference type="EMBL" id="KAF7810964.1"/>
    </source>
</evidence>
<name>A0A834WBC0_9FABA</name>
<reference evidence="1" key="1">
    <citation type="submission" date="2020-09" db="EMBL/GenBank/DDBJ databases">
        <title>Genome-Enabled Discovery of Anthraquinone Biosynthesis in Senna tora.</title>
        <authorList>
            <person name="Kang S.-H."/>
            <person name="Pandey R.P."/>
            <person name="Lee C.-M."/>
            <person name="Sim J.-S."/>
            <person name="Jeong J.-T."/>
            <person name="Choi B.-S."/>
            <person name="Jung M."/>
            <person name="Ginzburg D."/>
            <person name="Zhao K."/>
            <person name="Won S.Y."/>
            <person name="Oh T.-J."/>
            <person name="Yu Y."/>
            <person name="Kim N.-H."/>
            <person name="Lee O.R."/>
            <person name="Lee T.-H."/>
            <person name="Bashyal P."/>
            <person name="Kim T.-S."/>
            <person name="Lee W.-H."/>
            <person name="Kawkins C."/>
            <person name="Kim C.-K."/>
            <person name="Kim J.S."/>
            <person name="Ahn B.O."/>
            <person name="Rhee S.Y."/>
            <person name="Sohng J.K."/>
        </authorList>
    </citation>
    <scope>NUCLEOTIDE SEQUENCE</scope>
    <source>
        <tissue evidence="1">Leaf</tissue>
    </source>
</reference>